<dbReference type="PANTHER" id="PTHR34848:SF1">
    <property type="entry name" value="BIFUNCTIONAL ADENOSYLCOBALAMIN BIOSYNTHESIS PROTEIN COBU"/>
    <property type="match status" value="1"/>
</dbReference>
<reference evidence="18 19" key="1">
    <citation type="journal article" date="2016" name="Biochim. Biophys. Acta">
        <title>Characterization of red-shifted phycobilisomes isolated from the chlorophyll f-containing cyanobacterium Halomicronema hongdechloris.</title>
        <authorList>
            <person name="Li Y."/>
            <person name="Lin Y."/>
            <person name="Garvey C.J."/>
            <person name="Birch D."/>
            <person name="Corkery R.W."/>
            <person name="Loughlin P.C."/>
            <person name="Scheer H."/>
            <person name="Willows R.D."/>
            <person name="Chen M."/>
        </authorList>
    </citation>
    <scope>NUCLEOTIDE SEQUENCE [LARGE SCALE GENOMIC DNA]</scope>
    <source>
        <strain evidence="18 19">C2206</strain>
    </source>
</reference>
<comment type="catalytic activity">
    <reaction evidence="2">
        <text>adenosylcob(III)inamide phosphate + GTP + H(+) = adenosylcob(III)inamide-GDP + diphosphate</text>
        <dbReference type="Rhea" id="RHEA:22712"/>
        <dbReference type="ChEBI" id="CHEBI:15378"/>
        <dbReference type="ChEBI" id="CHEBI:33019"/>
        <dbReference type="ChEBI" id="CHEBI:37565"/>
        <dbReference type="ChEBI" id="CHEBI:58502"/>
        <dbReference type="ChEBI" id="CHEBI:60487"/>
        <dbReference type="EC" id="2.7.7.62"/>
    </reaction>
</comment>
<keyword evidence="19" id="KW-1185">Reference proteome</keyword>
<evidence type="ECO:0000313" key="18">
    <source>
        <dbReference type="EMBL" id="ASC73634.1"/>
    </source>
</evidence>
<evidence type="ECO:0000256" key="6">
    <source>
        <dbReference type="ARBA" id="ARBA00005159"/>
    </source>
</evidence>
<proteinExistence type="inferred from homology"/>
<comment type="similarity">
    <text evidence="7">Belongs to the CobU/CobP family.</text>
</comment>
<gene>
    <name evidence="18" type="primary">cobP</name>
    <name evidence="18" type="ORF">XM38_046050</name>
</gene>
<dbReference type="EC" id="2.7.7.62" evidence="9"/>
<dbReference type="GO" id="GO:0008820">
    <property type="term" value="F:cobinamide phosphate guanylyltransferase activity"/>
    <property type="evidence" value="ECO:0007669"/>
    <property type="project" value="UniProtKB-EC"/>
</dbReference>
<evidence type="ECO:0000256" key="5">
    <source>
        <dbReference type="ARBA" id="ARBA00004692"/>
    </source>
</evidence>
<protein>
    <recommendedName>
        <fullName evidence="16">Adenosylcobinamide kinase</fullName>
        <ecNumber evidence="8">2.7.1.156</ecNumber>
        <ecNumber evidence="9">2.7.7.62</ecNumber>
    </recommendedName>
    <alternativeName>
        <fullName evidence="17">Adenosylcobinamide-phosphate guanylyltransferase</fullName>
    </alternativeName>
</protein>
<evidence type="ECO:0000256" key="3">
    <source>
        <dbReference type="ARBA" id="ARBA00001522"/>
    </source>
</evidence>
<keyword evidence="14" id="KW-0067">ATP-binding</keyword>
<keyword evidence="13" id="KW-0418">Kinase</keyword>
<dbReference type="GO" id="GO:0005525">
    <property type="term" value="F:GTP binding"/>
    <property type="evidence" value="ECO:0007669"/>
    <property type="project" value="UniProtKB-KW"/>
</dbReference>
<evidence type="ECO:0000313" key="19">
    <source>
        <dbReference type="Proteomes" id="UP000191901"/>
    </source>
</evidence>
<dbReference type="InterPro" id="IPR027417">
    <property type="entry name" value="P-loop_NTPase"/>
</dbReference>
<evidence type="ECO:0000256" key="16">
    <source>
        <dbReference type="ARBA" id="ARBA00029570"/>
    </source>
</evidence>
<dbReference type="UniPathway" id="UPA00148">
    <property type="reaction ID" value="UER00236"/>
</dbReference>
<dbReference type="GO" id="GO:0005524">
    <property type="term" value="F:ATP binding"/>
    <property type="evidence" value="ECO:0007669"/>
    <property type="project" value="UniProtKB-KW"/>
</dbReference>
<dbReference type="GO" id="GO:0009236">
    <property type="term" value="P:cobalamin biosynthetic process"/>
    <property type="evidence" value="ECO:0007669"/>
    <property type="project" value="UniProtKB-UniPathway"/>
</dbReference>
<comment type="pathway">
    <text evidence="5">Cofactor biosynthesis; adenosylcobalamin biosynthesis; adenosylcobalamin from cob(II)yrinate a,c-diamide: step 6/7.</text>
</comment>
<keyword evidence="11 18" id="KW-0808">Transferase</keyword>
<keyword evidence="10" id="KW-0169">Cobalamin biosynthesis</keyword>
<evidence type="ECO:0000256" key="8">
    <source>
        <dbReference type="ARBA" id="ARBA00012016"/>
    </source>
</evidence>
<comment type="catalytic activity">
    <reaction evidence="1">
        <text>adenosylcob(III)inamide + ATP = adenosylcob(III)inamide phosphate + ADP + H(+)</text>
        <dbReference type="Rhea" id="RHEA:15769"/>
        <dbReference type="ChEBI" id="CHEBI:2480"/>
        <dbReference type="ChEBI" id="CHEBI:15378"/>
        <dbReference type="ChEBI" id="CHEBI:30616"/>
        <dbReference type="ChEBI" id="CHEBI:58502"/>
        <dbReference type="ChEBI" id="CHEBI:456216"/>
        <dbReference type="EC" id="2.7.1.156"/>
    </reaction>
</comment>
<dbReference type="EMBL" id="CP021983">
    <property type="protein sequence ID" value="ASC73634.1"/>
    <property type="molecule type" value="Genomic_DNA"/>
</dbReference>
<comment type="function">
    <text evidence="4">Catalyzes ATP-dependent phosphorylation of adenosylcobinamide and addition of GMP to adenosylcobinamide phosphate.</text>
</comment>
<dbReference type="Gene3D" id="3.40.50.300">
    <property type="entry name" value="P-loop containing nucleotide triphosphate hydrolases"/>
    <property type="match status" value="1"/>
</dbReference>
<comment type="catalytic activity">
    <reaction evidence="3">
        <text>adenosylcob(III)inamide + GTP = adenosylcob(III)inamide phosphate + GDP + H(+)</text>
        <dbReference type="Rhea" id="RHEA:15765"/>
        <dbReference type="ChEBI" id="CHEBI:2480"/>
        <dbReference type="ChEBI" id="CHEBI:15378"/>
        <dbReference type="ChEBI" id="CHEBI:37565"/>
        <dbReference type="ChEBI" id="CHEBI:58189"/>
        <dbReference type="ChEBI" id="CHEBI:58502"/>
        <dbReference type="EC" id="2.7.1.156"/>
    </reaction>
</comment>
<organism evidence="18 19">
    <name type="scientific">Halomicronema hongdechloris C2206</name>
    <dbReference type="NCBI Taxonomy" id="1641165"/>
    <lineage>
        <taxon>Bacteria</taxon>
        <taxon>Bacillati</taxon>
        <taxon>Cyanobacteriota</taxon>
        <taxon>Cyanophyceae</taxon>
        <taxon>Nodosilineales</taxon>
        <taxon>Nodosilineaceae</taxon>
        <taxon>Halomicronema</taxon>
    </lineage>
</organism>
<evidence type="ECO:0000256" key="12">
    <source>
        <dbReference type="ARBA" id="ARBA00022741"/>
    </source>
</evidence>
<dbReference type="SUPFAM" id="SSF52540">
    <property type="entry name" value="P-loop containing nucleoside triphosphate hydrolases"/>
    <property type="match status" value="1"/>
</dbReference>
<evidence type="ECO:0000256" key="10">
    <source>
        <dbReference type="ARBA" id="ARBA00022573"/>
    </source>
</evidence>
<evidence type="ECO:0000256" key="2">
    <source>
        <dbReference type="ARBA" id="ARBA00000711"/>
    </source>
</evidence>
<evidence type="ECO:0000256" key="14">
    <source>
        <dbReference type="ARBA" id="ARBA00022840"/>
    </source>
</evidence>
<keyword evidence="15" id="KW-0342">GTP-binding</keyword>
<comment type="pathway">
    <text evidence="6">Cofactor biosynthesis; adenosylcobalamin biosynthesis; adenosylcobalamin from cob(II)yrinate a,c-diamide: step 5/7.</text>
</comment>
<accession>A0A1Z3HTL3</accession>
<sequence length="134" mass="14659">MAATLLTIPADACVLVDSLGTWLTNLVDLPEAEWRQRQTQFLQSLAQATCQVILVAEETGWGVVPAYPLGRTFCDRMGRLTRQVGQLADPVYLVVAGPCHRSAHLGANRPPRVADNLKLSKHLTAARTSQAQQR</sequence>
<evidence type="ECO:0000256" key="4">
    <source>
        <dbReference type="ARBA" id="ARBA00003889"/>
    </source>
</evidence>
<dbReference type="AlphaFoldDB" id="A0A1Z3HTL3"/>
<dbReference type="KEGG" id="hhg:XM38_046050"/>
<keyword evidence="12" id="KW-0547">Nucleotide-binding</keyword>
<evidence type="ECO:0000256" key="15">
    <source>
        <dbReference type="ARBA" id="ARBA00023134"/>
    </source>
</evidence>
<evidence type="ECO:0000256" key="9">
    <source>
        <dbReference type="ARBA" id="ARBA00012523"/>
    </source>
</evidence>
<evidence type="ECO:0000256" key="17">
    <source>
        <dbReference type="ARBA" id="ARBA00030571"/>
    </source>
</evidence>
<evidence type="ECO:0000256" key="11">
    <source>
        <dbReference type="ARBA" id="ARBA00022679"/>
    </source>
</evidence>
<dbReference type="EC" id="2.7.1.156" evidence="8"/>
<dbReference type="Pfam" id="PF02283">
    <property type="entry name" value="CobU"/>
    <property type="match status" value="1"/>
</dbReference>
<evidence type="ECO:0000256" key="1">
    <source>
        <dbReference type="ARBA" id="ARBA00000312"/>
    </source>
</evidence>
<dbReference type="Proteomes" id="UP000191901">
    <property type="component" value="Chromosome"/>
</dbReference>
<evidence type="ECO:0000256" key="13">
    <source>
        <dbReference type="ARBA" id="ARBA00022777"/>
    </source>
</evidence>
<dbReference type="GO" id="GO:0043752">
    <property type="term" value="F:adenosylcobinamide kinase activity"/>
    <property type="evidence" value="ECO:0007669"/>
    <property type="project" value="UniProtKB-EC"/>
</dbReference>
<evidence type="ECO:0000256" key="7">
    <source>
        <dbReference type="ARBA" id="ARBA00007490"/>
    </source>
</evidence>
<name>A0A1Z3HTL3_9CYAN</name>
<dbReference type="InterPro" id="IPR003203">
    <property type="entry name" value="CobU/CobP"/>
</dbReference>
<dbReference type="PANTHER" id="PTHR34848">
    <property type="match status" value="1"/>
</dbReference>